<comment type="similarity">
    <text evidence="2">Belongs to the prenylcysteine oxidase family.</text>
</comment>
<reference evidence="10 11" key="1">
    <citation type="submission" date="2024-11" db="EMBL/GenBank/DDBJ databases">
        <title>Chromosome-level genome assembly of the freshwater bivalve Anodonta woodiana.</title>
        <authorList>
            <person name="Chen X."/>
        </authorList>
    </citation>
    <scope>NUCLEOTIDE SEQUENCE [LARGE SCALE GENOMIC DNA]</scope>
    <source>
        <strain evidence="10">MN2024</strain>
        <tissue evidence="10">Gills</tissue>
    </source>
</reference>
<dbReference type="EMBL" id="JBJQND010000017">
    <property type="protein sequence ID" value="KAL3841327.1"/>
    <property type="molecule type" value="Genomic_DNA"/>
</dbReference>
<evidence type="ECO:0000256" key="4">
    <source>
        <dbReference type="ARBA" id="ARBA00022729"/>
    </source>
</evidence>
<dbReference type="Gene3D" id="3.50.50.60">
    <property type="entry name" value="FAD/NAD(P)-binding domain"/>
    <property type="match status" value="1"/>
</dbReference>
<evidence type="ECO:0000313" key="11">
    <source>
        <dbReference type="Proteomes" id="UP001634394"/>
    </source>
</evidence>
<evidence type="ECO:0000256" key="2">
    <source>
        <dbReference type="ARBA" id="ARBA00009967"/>
    </source>
</evidence>
<dbReference type="PANTHER" id="PTHR15944">
    <property type="entry name" value="FARNESYLCYSTEINE LYASE"/>
    <property type="match status" value="1"/>
</dbReference>
<evidence type="ECO:0000256" key="7">
    <source>
        <dbReference type="ARBA" id="ARBA00023180"/>
    </source>
</evidence>
<evidence type="ECO:0000256" key="1">
    <source>
        <dbReference type="ARBA" id="ARBA00001974"/>
    </source>
</evidence>
<evidence type="ECO:0000313" key="10">
    <source>
        <dbReference type="EMBL" id="KAL3841327.1"/>
    </source>
</evidence>
<evidence type="ECO:0000259" key="9">
    <source>
        <dbReference type="Pfam" id="PF07156"/>
    </source>
</evidence>
<dbReference type="PANTHER" id="PTHR15944:SF0">
    <property type="entry name" value="PRENYLCYSTEINE LYASE DOMAIN-CONTAINING PROTEIN"/>
    <property type="match status" value="1"/>
</dbReference>
<evidence type="ECO:0000256" key="8">
    <source>
        <dbReference type="SAM" id="SignalP"/>
    </source>
</evidence>
<keyword evidence="7" id="KW-0325">Glycoprotein</keyword>
<dbReference type="Proteomes" id="UP001634394">
    <property type="component" value="Unassembled WGS sequence"/>
</dbReference>
<proteinExistence type="inferred from homology"/>
<protein>
    <recommendedName>
        <fullName evidence="9">Prenylcysteine lyase domain-containing protein</fullName>
    </recommendedName>
</protein>
<accession>A0ABD3TYP5</accession>
<keyword evidence="4 8" id="KW-0732">Signal</keyword>
<feature type="domain" description="Prenylcysteine lyase" evidence="9">
    <location>
        <begin position="119"/>
        <end position="478"/>
    </location>
</feature>
<comment type="cofactor">
    <cofactor evidence="1">
        <name>FAD</name>
        <dbReference type="ChEBI" id="CHEBI:57692"/>
    </cofactor>
</comment>
<dbReference type="Pfam" id="PF07156">
    <property type="entry name" value="Prenylcys_lyase"/>
    <property type="match status" value="1"/>
</dbReference>
<feature type="signal peptide" evidence="8">
    <location>
        <begin position="1"/>
        <end position="21"/>
    </location>
</feature>
<dbReference type="AlphaFoldDB" id="A0ABD3TYP5"/>
<keyword evidence="3" id="KW-0285">Flavoprotein</keyword>
<feature type="chain" id="PRO_5044848922" description="Prenylcysteine lyase domain-containing protein" evidence="8">
    <location>
        <begin position="22"/>
        <end position="494"/>
    </location>
</feature>
<keyword evidence="11" id="KW-1185">Reference proteome</keyword>
<dbReference type="InterPro" id="IPR017046">
    <property type="entry name" value="Prenylcysteine_Oxase1"/>
</dbReference>
<evidence type="ECO:0000256" key="6">
    <source>
        <dbReference type="ARBA" id="ARBA00023002"/>
    </source>
</evidence>
<sequence length="494" mass="55532">MIRNWSLVCLIFVGFFRIGDSEGVPRIGIVGAGVGGTSAAYFLRELFGDSAQIDIFERKAVGGRLAVINIDDHYYNAGGSIIHPQNMYMVNFTNMLGLGMDTKPGSGTFGLFNGDEMLFSTSDWSVITLMKLVWRYGLDIINIGNWVKEKVLKPMQKFYQIQADGHAFSTVEELLSAMDETLVSWTKKSIRTLLKEEGFSDKFIDEIVMAALRVNYGQTTDVHGLVGAVSMAGIEPGLWNVIGGNQKVPQGLLEKSKANLIHGAVRTVTVLSDDTPMYTIHYTTSTDQEKLEMKEYDIVVLATPIYKGITNIEFSNFQKEIEPIDYDFHLTVATFIQGQPNATFFGYDNVNNLPDDILTINDKPFFNAFSKQKPVEPCKEELKNDKAVYKLFSNKVPTEDEINHICPKQNDLRLINWMAYPNYPSSINLPSFILNERLYHINGIEMAASAMEMSIISAKNVALLASYHWNGQYDKIDEMSAESERESRTEKTEL</sequence>
<dbReference type="GO" id="GO:0016491">
    <property type="term" value="F:oxidoreductase activity"/>
    <property type="evidence" value="ECO:0007669"/>
    <property type="project" value="UniProtKB-KW"/>
</dbReference>
<organism evidence="10 11">
    <name type="scientific">Sinanodonta woodiana</name>
    <name type="common">Chinese pond mussel</name>
    <name type="synonym">Anodonta woodiana</name>
    <dbReference type="NCBI Taxonomy" id="1069815"/>
    <lineage>
        <taxon>Eukaryota</taxon>
        <taxon>Metazoa</taxon>
        <taxon>Spiralia</taxon>
        <taxon>Lophotrochozoa</taxon>
        <taxon>Mollusca</taxon>
        <taxon>Bivalvia</taxon>
        <taxon>Autobranchia</taxon>
        <taxon>Heteroconchia</taxon>
        <taxon>Palaeoheterodonta</taxon>
        <taxon>Unionida</taxon>
        <taxon>Unionoidea</taxon>
        <taxon>Unionidae</taxon>
        <taxon>Unioninae</taxon>
        <taxon>Sinanodonta</taxon>
    </lineage>
</organism>
<evidence type="ECO:0000256" key="3">
    <source>
        <dbReference type="ARBA" id="ARBA00022630"/>
    </source>
</evidence>
<keyword evidence="5" id="KW-0274">FAD</keyword>
<dbReference type="SUPFAM" id="SSF51905">
    <property type="entry name" value="FAD/NAD(P)-binding domain"/>
    <property type="match status" value="1"/>
</dbReference>
<comment type="caution">
    <text evidence="10">The sequence shown here is derived from an EMBL/GenBank/DDBJ whole genome shotgun (WGS) entry which is preliminary data.</text>
</comment>
<evidence type="ECO:0000256" key="5">
    <source>
        <dbReference type="ARBA" id="ARBA00022827"/>
    </source>
</evidence>
<gene>
    <name evidence="10" type="ORF">ACJMK2_019489</name>
</gene>
<name>A0ABD3TYP5_SINWO</name>
<dbReference type="InterPro" id="IPR010795">
    <property type="entry name" value="Prenylcys_lyase"/>
</dbReference>
<dbReference type="Pfam" id="PF13450">
    <property type="entry name" value="NAD_binding_8"/>
    <property type="match status" value="1"/>
</dbReference>
<dbReference type="InterPro" id="IPR036188">
    <property type="entry name" value="FAD/NAD-bd_sf"/>
</dbReference>
<keyword evidence="6" id="KW-0560">Oxidoreductase</keyword>